<sequence length="163" mass="18267">MNAARPVIADRYAPRAIGTAAAWQLGGWRFKNYRLAADGKLDDFTAIEAAARRTAEAVLPELDATAHHGVGFAILHRGEEGIWLLLNWWLSGGICAGLLWRAPVDEPDRWERPDGFERVERPLLACVWELSPIAFERDAWVDTVMNGGSVDDYLARTYSRRTC</sequence>
<reference evidence="1 2" key="1">
    <citation type="submission" date="2016-10" db="EMBL/GenBank/DDBJ databases">
        <authorList>
            <person name="de Groot N.N."/>
        </authorList>
    </citation>
    <scope>NUCLEOTIDE SEQUENCE [LARGE SCALE GENOMIC DNA]</scope>
    <source>
        <strain evidence="1 2">A52C2</strain>
    </source>
</reference>
<evidence type="ECO:0000313" key="1">
    <source>
        <dbReference type="EMBL" id="SEQ50049.1"/>
    </source>
</evidence>
<dbReference type="Proteomes" id="UP000199647">
    <property type="component" value="Unassembled WGS sequence"/>
</dbReference>
<protein>
    <submittedName>
        <fullName evidence="1">Uncharacterized protein</fullName>
    </submittedName>
</protein>
<keyword evidence="2" id="KW-1185">Reference proteome</keyword>
<dbReference type="STRING" id="1855383.SAMN05216548_10554"/>
<accession>A0A1H9GJ49</accession>
<gene>
    <name evidence="1" type="ORF">SAMN05216548_10554</name>
</gene>
<name>A0A1H9GJ49_9HYPH</name>
<evidence type="ECO:0000313" key="2">
    <source>
        <dbReference type="Proteomes" id="UP000199647"/>
    </source>
</evidence>
<dbReference type="RefSeq" id="WP_238858226.1">
    <property type="nucleotide sequence ID" value="NZ_FOFG01000005.1"/>
</dbReference>
<dbReference type="AlphaFoldDB" id="A0A1H9GJ49"/>
<proteinExistence type="predicted"/>
<dbReference type="EMBL" id="FOFG01000005">
    <property type="protein sequence ID" value="SEQ50049.1"/>
    <property type="molecule type" value="Genomic_DNA"/>
</dbReference>
<organism evidence="1 2">
    <name type="scientific">Faunimonas pinastri</name>
    <dbReference type="NCBI Taxonomy" id="1855383"/>
    <lineage>
        <taxon>Bacteria</taxon>
        <taxon>Pseudomonadati</taxon>
        <taxon>Pseudomonadota</taxon>
        <taxon>Alphaproteobacteria</taxon>
        <taxon>Hyphomicrobiales</taxon>
        <taxon>Afifellaceae</taxon>
        <taxon>Faunimonas</taxon>
    </lineage>
</organism>